<evidence type="ECO:0000256" key="10">
    <source>
        <dbReference type="ARBA" id="ARBA00022801"/>
    </source>
</evidence>
<evidence type="ECO:0000256" key="15">
    <source>
        <dbReference type="ARBA" id="ARBA00023049"/>
    </source>
</evidence>
<keyword evidence="15" id="KW-0482">Metalloprotease</keyword>
<evidence type="ECO:0000256" key="9">
    <source>
        <dbReference type="ARBA" id="ARBA00022741"/>
    </source>
</evidence>
<dbReference type="InterPro" id="IPR027417">
    <property type="entry name" value="P-loop_NTPase"/>
</dbReference>
<dbReference type="SMART" id="SM00382">
    <property type="entry name" value="AAA"/>
    <property type="match status" value="1"/>
</dbReference>
<gene>
    <name evidence="20" type="ORF">DdX_03204</name>
</gene>
<dbReference type="GO" id="GO:0004176">
    <property type="term" value="F:ATP-dependent peptidase activity"/>
    <property type="evidence" value="ECO:0007669"/>
    <property type="project" value="InterPro"/>
</dbReference>
<dbReference type="InterPro" id="IPR003959">
    <property type="entry name" value="ATPase_AAA_core"/>
</dbReference>
<dbReference type="GO" id="GO:0005524">
    <property type="term" value="F:ATP binding"/>
    <property type="evidence" value="ECO:0007669"/>
    <property type="project" value="UniProtKB-KW"/>
</dbReference>
<dbReference type="Pfam" id="PF00004">
    <property type="entry name" value="AAA"/>
    <property type="match status" value="1"/>
</dbReference>
<dbReference type="GO" id="GO:0005745">
    <property type="term" value="C:m-AAA complex"/>
    <property type="evidence" value="ECO:0007669"/>
    <property type="project" value="TreeGrafter"/>
</dbReference>
<protein>
    <submittedName>
        <fullName evidence="20">Peptidase family m41 domain-containing protein</fullName>
    </submittedName>
</protein>
<feature type="compositionally biased region" description="Basic and acidic residues" evidence="17">
    <location>
        <begin position="85"/>
        <end position="97"/>
    </location>
</feature>
<feature type="region of interest" description="Disordered" evidence="17">
    <location>
        <begin position="117"/>
        <end position="138"/>
    </location>
</feature>
<comment type="cofactor">
    <cofactor evidence="1">
        <name>Zn(2+)</name>
        <dbReference type="ChEBI" id="CHEBI:29105"/>
    </cofactor>
</comment>
<dbReference type="EMBL" id="JAKKPZ010000002">
    <property type="protein sequence ID" value="KAI1726484.1"/>
    <property type="molecule type" value="Genomic_DNA"/>
</dbReference>
<evidence type="ECO:0000256" key="4">
    <source>
        <dbReference type="ARBA" id="ARBA00010044"/>
    </source>
</evidence>
<dbReference type="Pfam" id="PF17862">
    <property type="entry name" value="AAA_lid_3"/>
    <property type="match status" value="1"/>
</dbReference>
<dbReference type="GO" id="GO:0034982">
    <property type="term" value="P:mitochondrial protein processing"/>
    <property type="evidence" value="ECO:0007669"/>
    <property type="project" value="TreeGrafter"/>
</dbReference>
<evidence type="ECO:0000256" key="3">
    <source>
        <dbReference type="ARBA" id="ARBA00004173"/>
    </source>
</evidence>
<evidence type="ECO:0000256" key="8">
    <source>
        <dbReference type="ARBA" id="ARBA00022723"/>
    </source>
</evidence>
<evidence type="ECO:0000256" key="5">
    <source>
        <dbReference type="ARBA" id="ARBA00010550"/>
    </source>
</evidence>
<feature type="domain" description="AAA+ ATPase" evidence="19">
    <location>
        <begin position="337"/>
        <end position="474"/>
    </location>
</feature>
<dbReference type="Pfam" id="PF25096">
    <property type="entry name" value="DUF7808"/>
    <property type="match status" value="1"/>
</dbReference>
<dbReference type="InterPro" id="IPR050928">
    <property type="entry name" value="ATP-dep_Zn_Metalloprotease"/>
</dbReference>
<comment type="similarity">
    <text evidence="4">In the C-terminal section; belongs to the peptidase M41 family.</text>
</comment>
<keyword evidence="6" id="KW-0645">Protease</keyword>
<reference evidence="20" key="1">
    <citation type="submission" date="2022-01" db="EMBL/GenBank/DDBJ databases">
        <title>Genome Sequence Resource for Two Populations of Ditylenchus destructor, the Migratory Endoparasitic Phytonematode.</title>
        <authorList>
            <person name="Zhang H."/>
            <person name="Lin R."/>
            <person name="Xie B."/>
        </authorList>
    </citation>
    <scope>NUCLEOTIDE SEQUENCE</scope>
    <source>
        <strain evidence="20">BazhouSP</strain>
    </source>
</reference>
<dbReference type="SUPFAM" id="SSF140990">
    <property type="entry name" value="FtsH protease domain-like"/>
    <property type="match status" value="1"/>
</dbReference>
<accession>A0AAD4RCI5</accession>
<evidence type="ECO:0000313" key="21">
    <source>
        <dbReference type="Proteomes" id="UP001201812"/>
    </source>
</evidence>
<dbReference type="FunFam" id="1.20.58.760:FF:000003">
    <property type="entry name" value="AFG3-like AAA ATPase 2"/>
    <property type="match status" value="1"/>
</dbReference>
<keyword evidence="8" id="KW-0479">Metal-binding</keyword>
<comment type="caution">
    <text evidence="20">The sequence shown here is derived from an EMBL/GenBank/DDBJ whole genome shotgun (WGS) entry which is preliminary data.</text>
</comment>
<comment type="subcellular location">
    <subcellularLocation>
        <location evidence="2">Membrane</location>
        <topology evidence="2">Multi-pass membrane protein</topology>
    </subcellularLocation>
    <subcellularLocation>
        <location evidence="3">Mitochondrion</location>
    </subcellularLocation>
</comment>
<dbReference type="InterPro" id="IPR000642">
    <property type="entry name" value="Peptidase_M41"/>
</dbReference>
<dbReference type="Proteomes" id="UP001201812">
    <property type="component" value="Unassembled WGS sequence"/>
</dbReference>
<evidence type="ECO:0000256" key="16">
    <source>
        <dbReference type="ARBA" id="ARBA00023136"/>
    </source>
</evidence>
<dbReference type="InterPro" id="IPR037219">
    <property type="entry name" value="Peptidase_M41-like"/>
</dbReference>
<evidence type="ECO:0000256" key="7">
    <source>
        <dbReference type="ARBA" id="ARBA00022692"/>
    </source>
</evidence>
<evidence type="ECO:0000256" key="13">
    <source>
        <dbReference type="ARBA" id="ARBA00022946"/>
    </source>
</evidence>
<dbReference type="Gene3D" id="3.40.50.300">
    <property type="entry name" value="P-loop containing nucleotide triphosphate hydrolases"/>
    <property type="match status" value="1"/>
</dbReference>
<dbReference type="GO" id="GO:0004222">
    <property type="term" value="F:metalloendopeptidase activity"/>
    <property type="evidence" value="ECO:0007669"/>
    <property type="project" value="InterPro"/>
</dbReference>
<keyword evidence="21" id="KW-1185">Reference proteome</keyword>
<evidence type="ECO:0000256" key="17">
    <source>
        <dbReference type="SAM" id="MobiDB-lite"/>
    </source>
</evidence>
<dbReference type="PANTHER" id="PTHR43655">
    <property type="entry name" value="ATP-DEPENDENT PROTEASE"/>
    <property type="match status" value="1"/>
</dbReference>
<dbReference type="SUPFAM" id="SSF52540">
    <property type="entry name" value="P-loop containing nucleoside triphosphate hydrolases"/>
    <property type="match status" value="1"/>
</dbReference>
<keyword evidence="10" id="KW-0378">Hydrolase</keyword>
<evidence type="ECO:0000256" key="2">
    <source>
        <dbReference type="ARBA" id="ARBA00004141"/>
    </source>
</evidence>
<dbReference type="InterPro" id="IPR003593">
    <property type="entry name" value="AAA+_ATPase"/>
</dbReference>
<sequence length="872" mass="98323">MLRFLSSQRLTFKIAIHLIPVSNVSSCRLLSNVSKQNDRSFLKLLATSKVEDFHRCLSCAIEQFIVWARSRKPADRSNSKKQAKSKNEVGEKKKEESEFGDLPSSVKEIIKKMEEQMKKAGSERGSFEDKKKDSKEESPKQSANLVAWIITGAVLYLIFKSLMSGGEEHNQITWKEFVDKFLTSGRVHKVVHYHAIGKAIVQTSDGIFQMSVSDPERFENDVRNIEQKLGIPPPSWIPIETADTGGASLAALVAVIILVGLSVWWLRKNFRASFKIGDTMDQMFDRKITIIDPHAKTGKLKIKFKDVAGLHEAKIEIKEFVDYLKSPARYTSLGAKLPKGALMTGPPGCGKTLLAKALAAESSVPFISMAGSEFIEMIGGMGARRVRNLFKIAKQRAPCIIYIDEIDAVGRKRAQSHSSGEEEQTLNQLLVEMDGMGTNKGVVVLGSTNRPDILDKALLRPGRFDRHITIDYPTLSERAELFRMYLARIKKENSLATYTDRLAQMTPRFSGADIRNIVNEAALHAATNDKKCVTLEDVSYAMEKIIAGPEKRSKVLVPEEREIVAYHESGHALVAWLLEHTDALLKVSIVPRTSAALGFAQYSPRDKKLYSKEELFDRMCAMLGGRVAESIIFNRITTGAQNDLEKVTKSAYQQTKIFGMSDVIGPLSFSPSPGTEEYADYVKKPYSKQLQAAMDQEVTKLVSRAYDATESLLKENKNKLEKSVNNNQKPLIEWRDLVCETENGEGPDEISEKPAQCSIALREAERDPKRRMADKNAGCFDEVVNGTTRTYCDILCPGADTAYLIKREPQVHRSCFVFFTHRLERRGEDWFLWRDKNCRQSRITITIRCEFLFPRADFAKDSELFNRLRRRS</sequence>
<evidence type="ECO:0000256" key="18">
    <source>
        <dbReference type="SAM" id="Phobius"/>
    </source>
</evidence>
<evidence type="ECO:0000256" key="1">
    <source>
        <dbReference type="ARBA" id="ARBA00001947"/>
    </source>
</evidence>
<organism evidence="20 21">
    <name type="scientific">Ditylenchus destructor</name>
    <dbReference type="NCBI Taxonomy" id="166010"/>
    <lineage>
        <taxon>Eukaryota</taxon>
        <taxon>Metazoa</taxon>
        <taxon>Ecdysozoa</taxon>
        <taxon>Nematoda</taxon>
        <taxon>Chromadorea</taxon>
        <taxon>Rhabditida</taxon>
        <taxon>Tylenchina</taxon>
        <taxon>Tylenchomorpha</taxon>
        <taxon>Sphaerularioidea</taxon>
        <taxon>Anguinidae</taxon>
        <taxon>Anguininae</taxon>
        <taxon>Ditylenchus</taxon>
    </lineage>
</organism>
<feature type="region of interest" description="Disordered" evidence="17">
    <location>
        <begin position="75"/>
        <end position="102"/>
    </location>
</feature>
<keyword evidence="12" id="KW-0067">ATP-binding</keyword>
<dbReference type="AlphaFoldDB" id="A0AAD4RCI5"/>
<name>A0AAD4RCI5_9BILA</name>
<dbReference type="Gene3D" id="1.10.8.60">
    <property type="match status" value="1"/>
</dbReference>
<evidence type="ECO:0000259" key="19">
    <source>
        <dbReference type="SMART" id="SM00382"/>
    </source>
</evidence>
<evidence type="ECO:0000256" key="14">
    <source>
        <dbReference type="ARBA" id="ARBA00022989"/>
    </source>
</evidence>
<keyword evidence="14 18" id="KW-1133">Transmembrane helix</keyword>
<dbReference type="FunFam" id="1.10.8.60:FF:000019">
    <property type="entry name" value="AFG3-like AAA ATPase 2"/>
    <property type="match status" value="1"/>
</dbReference>
<evidence type="ECO:0000313" key="20">
    <source>
        <dbReference type="EMBL" id="KAI1726484.1"/>
    </source>
</evidence>
<keyword evidence="9" id="KW-0547">Nucleotide-binding</keyword>
<keyword evidence="13" id="KW-0809">Transit peptide</keyword>
<dbReference type="Gene3D" id="3.40.1690.20">
    <property type="match status" value="1"/>
</dbReference>
<keyword evidence="11" id="KW-0862">Zinc</keyword>
<keyword evidence="16 18" id="KW-0472">Membrane</keyword>
<evidence type="ECO:0000256" key="6">
    <source>
        <dbReference type="ARBA" id="ARBA00022670"/>
    </source>
</evidence>
<keyword evidence="7 18" id="KW-0812">Transmembrane</keyword>
<dbReference type="GO" id="GO:0016887">
    <property type="term" value="F:ATP hydrolysis activity"/>
    <property type="evidence" value="ECO:0007669"/>
    <property type="project" value="InterPro"/>
</dbReference>
<dbReference type="CDD" id="cd19501">
    <property type="entry name" value="RecA-like_FtsH"/>
    <property type="match status" value="1"/>
</dbReference>
<dbReference type="InterPro" id="IPR056710">
    <property type="entry name" value="DUF7808"/>
</dbReference>
<dbReference type="InterPro" id="IPR041569">
    <property type="entry name" value="AAA_lid_3"/>
</dbReference>
<dbReference type="PANTHER" id="PTHR43655:SF8">
    <property type="entry name" value="PARAPLEGIN"/>
    <property type="match status" value="1"/>
</dbReference>
<dbReference type="Pfam" id="PF01434">
    <property type="entry name" value="Peptidase_M41"/>
    <property type="match status" value="1"/>
</dbReference>
<dbReference type="GO" id="GO:0046872">
    <property type="term" value="F:metal ion binding"/>
    <property type="evidence" value="ECO:0007669"/>
    <property type="project" value="UniProtKB-KW"/>
</dbReference>
<evidence type="ECO:0000256" key="11">
    <source>
        <dbReference type="ARBA" id="ARBA00022833"/>
    </source>
</evidence>
<dbReference type="Gene3D" id="1.20.58.760">
    <property type="entry name" value="Peptidase M41"/>
    <property type="match status" value="1"/>
</dbReference>
<comment type="similarity">
    <text evidence="5">In the N-terminal section; belongs to the AAA ATPase family.</text>
</comment>
<dbReference type="FunFam" id="3.40.50.300:FF:000277">
    <property type="entry name" value="ATP-dependent zinc metalloprotease FtsH"/>
    <property type="match status" value="1"/>
</dbReference>
<evidence type="ECO:0000256" key="12">
    <source>
        <dbReference type="ARBA" id="ARBA00022840"/>
    </source>
</evidence>
<proteinExistence type="inferred from homology"/>
<feature type="transmembrane region" description="Helical" evidence="18">
    <location>
        <begin position="246"/>
        <end position="266"/>
    </location>
</feature>